<dbReference type="EMBL" id="LR798249">
    <property type="protein sequence ID" value="CAB5217840.1"/>
    <property type="molecule type" value="Genomic_DNA"/>
</dbReference>
<name>A0A6J7WJ73_9CAUD</name>
<sequence>MTLEQSFKALKAAFSSKSEESELAVKQLAEVNSKMANAIAELETSKAELAATSVERDGMIAKIAELESKMEATEQIKKQMETQIVSSGKAAASIAAAVGVQPVEVSPADAEASKSNEEIWNEYLAISDPAKKVPFYSKHRAAIVAHLGIR</sequence>
<gene>
    <name evidence="2" type="ORF">UFOVP201_24</name>
</gene>
<keyword evidence="1" id="KW-0175">Coiled coil</keyword>
<organism evidence="2">
    <name type="scientific">uncultured Caudovirales phage</name>
    <dbReference type="NCBI Taxonomy" id="2100421"/>
    <lineage>
        <taxon>Viruses</taxon>
        <taxon>Duplodnaviria</taxon>
        <taxon>Heunggongvirae</taxon>
        <taxon>Uroviricota</taxon>
        <taxon>Caudoviricetes</taxon>
        <taxon>Peduoviridae</taxon>
        <taxon>Maltschvirus</taxon>
        <taxon>Maltschvirus maltsch</taxon>
    </lineage>
</organism>
<evidence type="ECO:0000256" key="1">
    <source>
        <dbReference type="SAM" id="Coils"/>
    </source>
</evidence>
<reference evidence="2" key="1">
    <citation type="submission" date="2020-05" db="EMBL/GenBank/DDBJ databases">
        <authorList>
            <person name="Chiriac C."/>
            <person name="Salcher M."/>
            <person name="Ghai R."/>
            <person name="Kavagutti S V."/>
        </authorList>
    </citation>
    <scope>NUCLEOTIDE SEQUENCE</scope>
</reference>
<feature type="coiled-coil region" evidence="1">
    <location>
        <begin position="28"/>
        <end position="83"/>
    </location>
</feature>
<proteinExistence type="predicted"/>
<accession>A0A6J7WJ73</accession>
<evidence type="ECO:0000313" key="2">
    <source>
        <dbReference type="EMBL" id="CAB5217840.1"/>
    </source>
</evidence>
<protein>
    <submittedName>
        <fullName evidence="2">Uncharacterized protein</fullName>
    </submittedName>
</protein>